<dbReference type="PANTHER" id="PTHR43176">
    <property type="entry name" value="3-HYDROXYISOBUTYRYL-COA HYDROLASE-RELATED"/>
    <property type="match status" value="1"/>
</dbReference>
<dbReference type="SUPFAM" id="SSF52096">
    <property type="entry name" value="ClpP/crotonase"/>
    <property type="match status" value="1"/>
</dbReference>
<sequence length="471" mass="53341">MTQTQSPSDQEVIVRTTASSNYLIINKPKNLNSLNNAMITTIEENLLHWNNSPSCKNIIVKSSFPKAFSAGGDVVHIAKGTPESFRDNVAFFVDEYKANHTMGTMKKPVVAIIDGITMGGGVGAAVHFPFRVSTEKTMLAMPETLIGFFPDVGTSFTLSRLDNNLGMFLGLTGHRLRGKDVYYAGFSTHYIHSSNLQLLEKRLAMQITDSIDETRAILDSVSELSASLEYSYTLAPYLSTINKCFGHRKLEDIYESLKSESVHKEWAAKILNELNRMSPTSLKVSLELFNRARYLSIKECLDLEAQVASKIIFSNDFVQGVTELLITKKNNPKWNPQNIYTADYDTIINTYFSNFNPEYNCNFRNSIDYHDYPFAHHTLPTSDTIIESAIDSNYTFSSTNNTEKINSIVAKLSKKYHRSADISAKVSHYLKNYSIVELRDLYLSERNSRNPNKYFYTNYFKTLTNNQSSKL</sequence>
<reference evidence="6" key="1">
    <citation type="submission" date="2017-01" db="EMBL/GenBank/DDBJ databases">
        <authorList>
            <person name="Wang Y."/>
            <person name="White M."/>
            <person name="Kvist S."/>
            <person name="Moncalvo J.-M."/>
        </authorList>
    </citation>
    <scope>NUCLEOTIDE SEQUENCE [LARGE SCALE GENOMIC DNA]</scope>
    <source>
        <strain evidence="6">ID-206-W2</strain>
    </source>
</reference>
<dbReference type="PANTHER" id="PTHR43176:SF3">
    <property type="entry name" value="3-HYDROXYISOBUTYRYL-COA HYDROLASE, MITOCHONDRIAL"/>
    <property type="match status" value="1"/>
</dbReference>
<dbReference type="Proteomes" id="UP000187429">
    <property type="component" value="Unassembled WGS sequence"/>
</dbReference>
<dbReference type="InterPro" id="IPR029045">
    <property type="entry name" value="ClpP/crotonase-like_dom_sf"/>
</dbReference>
<comment type="catalytic activity">
    <reaction evidence="1">
        <text>3-hydroxy-2-methylpropanoyl-CoA + H2O = 3-hydroxy-2-methylpropanoate + CoA + H(+)</text>
        <dbReference type="Rhea" id="RHEA:20888"/>
        <dbReference type="ChEBI" id="CHEBI:11805"/>
        <dbReference type="ChEBI" id="CHEBI:15377"/>
        <dbReference type="ChEBI" id="CHEBI:15378"/>
        <dbReference type="ChEBI" id="CHEBI:57287"/>
        <dbReference type="ChEBI" id="CHEBI:57340"/>
        <dbReference type="EC" id="3.1.2.4"/>
    </reaction>
</comment>
<dbReference type="EMBL" id="LSSM01000651">
    <property type="protein sequence ID" value="OMJ28281.1"/>
    <property type="molecule type" value="Genomic_DNA"/>
</dbReference>
<keyword evidence="3 5" id="KW-0378">Hydrolase</keyword>
<dbReference type="AlphaFoldDB" id="A0A1R1YMZ4"/>
<keyword evidence="6" id="KW-1185">Reference proteome</keyword>
<dbReference type="GO" id="GO:0005739">
    <property type="term" value="C:mitochondrion"/>
    <property type="evidence" value="ECO:0007669"/>
    <property type="project" value="TreeGrafter"/>
</dbReference>
<dbReference type="NCBIfam" id="NF004127">
    <property type="entry name" value="PRK05617.1"/>
    <property type="match status" value="1"/>
</dbReference>
<dbReference type="OrthoDB" id="1737613at2759"/>
<organism evidence="5 6">
    <name type="scientific">Smittium culicis</name>
    <dbReference type="NCBI Taxonomy" id="133412"/>
    <lineage>
        <taxon>Eukaryota</taxon>
        <taxon>Fungi</taxon>
        <taxon>Fungi incertae sedis</taxon>
        <taxon>Zoopagomycota</taxon>
        <taxon>Kickxellomycotina</taxon>
        <taxon>Harpellomycetes</taxon>
        <taxon>Harpellales</taxon>
        <taxon>Legeriomycetaceae</taxon>
        <taxon>Smittium</taxon>
    </lineage>
</organism>
<evidence type="ECO:0000256" key="1">
    <source>
        <dbReference type="ARBA" id="ARBA00001709"/>
    </source>
</evidence>
<feature type="domain" description="Enoyl-CoA hydratase/isomerase" evidence="4">
    <location>
        <begin position="23"/>
        <end position="346"/>
    </location>
</feature>
<comment type="caution">
    <text evidence="5">The sequence shown here is derived from an EMBL/GenBank/DDBJ whole genome shotgun (WGS) entry which is preliminary data.</text>
</comment>
<proteinExistence type="predicted"/>
<gene>
    <name evidence="5" type="ORF">AYI69_g2248</name>
</gene>
<dbReference type="InterPro" id="IPR045004">
    <property type="entry name" value="ECH_dom"/>
</dbReference>
<dbReference type="CDD" id="cd06558">
    <property type="entry name" value="crotonase-like"/>
    <property type="match status" value="1"/>
</dbReference>
<dbReference type="GO" id="GO:0006574">
    <property type="term" value="P:L-valine catabolic process"/>
    <property type="evidence" value="ECO:0007669"/>
    <property type="project" value="TreeGrafter"/>
</dbReference>
<evidence type="ECO:0000256" key="3">
    <source>
        <dbReference type="ARBA" id="ARBA00022801"/>
    </source>
</evidence>
<name>A0A1R1YMZ4_9FUNG</name>
<dbReference type="Pfam" id="PF16113">
    <property type="entry name" value="ECH_2"/>
    <property type="match status" value="1"/>
</dbReference>
<dbReference type="InterPro" id="IPR032259">
    <property type="entry name" value="HIBYL-CoA-H"/>
</dbReference>
<evidence type="ECO:0000259" key="4">
    <source>
        <dbReference type="Pfam" id="PF16113"/>
    </source>
</evidence>
<dbReference type="GO" id="GO:0003860">
    <property type="term" value="F:3-hydroxyisobutyryl-CoA hydrolase activity"/>
    <property type="evidence" value="ECO:0007669"/>
    <property type="project" value="UniProtKB-EC"/>
</dbReference>
<evidence type="ECO:0000256" key="2">
    <source>
        <dbReference type="ARBA" id="ARBA00011915"/>
    </source>
</evidence>
<dbReference type="EC" id="3.1.2.4" evidence="2"/>
<protein>
    <recommendedName>
        <fullName evidence="2">3-hydroxyisobutyryl-CoA hydrolase</fullName>
        <ecNumber evidence="2">3.1.2.4</ecNumber>
    </recommendedName>
</protein>
<dbReference type="Gene3D" id="3.90.226.10">
    <property type="entry name" value="2-enoyl-CoA Hydratase, Chain A, domain 1"/>
    <property type="match status" value="1"/>
</dbReference>
<accession>A0A1R1YMZ4</accession>
<evidence type="ECO:0000313" key="6">
    <source>
        <dbReference type="Proteomes" id="UP000187429"/>
    </source>
</evidence>
<evidence type="ECO:0000313" key="5">
    <source>
        <dbReference type="EMBL" id="OMJ28281.1"/>
    </source>
</evidence>